<feature type="domain" description="Guanylate cyclase" evidence="1">
    <location>
        <begin position="52"/>
        <end position="185"/>
    </location>
</feature>
<dbReference type="Pfam" id="PF00211">
    <property type="entry name" value="Guanylate_cyc"/>
    <property type="match status" value="1"/>
</dbReference>
<dbReference type="GO" id="GO:0035556">
    <property type="term" value="P:intracellular signal transduction"/>
    <property type="evidence" value="ECO:0007669"/>
    <property type="project" value="InterPro"/>
</dbReference>
<accession>A0A2W7TXT9</accession>
<dbReference type="PROSITE" id="PS50125">
    <property type="entry name" value="GUANYLATE_CYCLASE_2"/>
    <property type="match status" value="1"/>
</dbReference>
<dbReference type="RefSeq" id="WP_111408391.1">
    <property type="nucleotide sequence ID" value="NZ_QKXH01000001.1"/>
</dbReference>
<protein>
    <recommendedName>
        <fullName evidence="1">Guanylate cyclase domain-containing protein</fullName>
    </recommendedName>
</protein>
<dbReference type="OrthoDB" id="9806704at2"/>
<reference evidence="2 3" key="1">
    <citation type="submission" date="2018-06" db="EMBL/GenBank/DDBJ databases">
        <title>Flavobacterium sp IMCC34762, genome.</title>
        <authorList>
            <person name="Joung Y."/>
            <person name="Cho J."/>
            <person name="Song J."/>
        </authorList>
    </citation>
    <scope>NUCLEOTIDE SEQUENCE [LARGE SCALE GENOMIC DNA]</scope>
    <source>
        <strain evidence="2 3">IMCC34762</strain>
    </source>
</reference>
<dbReference type="Proteomes" id="UP000249177">
    <property type="component" value="Unassembled WGS sequence"/>
</dbReference>
<dbReference type="GO" id="GO:0004016">
    <property type="term" value="F:adenylate cyclase activity"/>
    <property type="evidence" value="ECO:0007669"/>
    <property type="project" value="UniProtKB-ARBA"/>
</dbReference>
<dbReference type="SUPFAM" id="SSF55073">
    <property type="entry name" value="Nucleotide cyclase"/>
    <property type="match status" value="1"/>
</dbReference>
<dbReference type="EMBL" id="QKXH01000001">
    <property type="protein sequence ID" value="PZX95323.1"/>
    <property type="molecule type" value="Genomic_DNA"/>
</dbReference>
<keyword evidence="3" id="KW-1185">Reference proteome</keyword>
<dbReference type="AlphaFoldDB" id="A0A2W7TXT9"/>
<gene>
    <name evidence="2" type="ORF">DOS84_01805</name>
</gene>
<dbReference type="InterPro" id="IPR029787">
    <property type="entry name" value="Nucleotide_cyclase"/>
</dbReference>
<evidence type="ECO:0000313" key="3">
    <source>
        <dbReference type="Proteomes" id="UP000249177"/>
    </source>
</evidence>
<name>A0A2W7TXT9_9FLAO</name>
<evidence type="ECO:0000259" key="1">
    <source>
        <dbReference type="PROSITE" id="PS50125"/>
    </source>
</evidence>
<dbReference type="GO" id="GO:0009190">
    <property type="term" value="P:cyclic nucleotide biosynthetic process"/>
    <property type="evidence" value="ECO:0007669"/>
    <property type="project" value="InterPro"/>
</dbReference>
<dbReference type="Gene3D" id="3.30.70.1230">
    <property type="entry name" value="Nucleotide cyclase"/>
    <property type="match status" value="1"/>
</dbReference>
<proteinExistence type="predicted"/>
<dbReference type="InterPro" id="IPR001054">
    <property type="entry name" value="A/G_cyclase"/>
</dbReference>
<sequence length="325" mass="36687">MKGILDEITADVLDIKSKNFQYSSTNLVPSRHDTSLTFERGEDKIGKEIETCVLYVDIRNSVELNRKHQTQTMGRIYSVFSKSMLKLARYHGGSVRNIIGDRVMIVFPSKDCFTNAVNCAISIHHVSEYIINSNFKEVEFKCGIGIDYGLLKVVKVGLHRKGVENIDNKNLVWVGYPANIASRLTDVANKTINNSSVKVTYNPYNYGNLYGFPSFLGQQPIKKSNNFFSDSTVTKIHTKEEFANSLSFNNILGICYSGGKLIRFDKIESSINFPPILMTTSVYNGFKKANPTRNCITDNYWKEISNHKIKNVTANVFGGTVNWKI</sequence>
<comment type="caution">
    <text evidence="2">The sequence shown here is derived from an EMBL/GenBank/DDBJ whole genome shotgun (WGS) entry which is preliminary data.</text>
</comment>
<organism evidence="2 3">
    <name type="scientific">Flavobacterium aquariorum</name>
    <dbReference type="NCBI Taxonomy" id="2217670"/>
    <lineage>
        <taxon>Bacteria</taxon>
        <taxon>Pseudomonadati</taxon>
        <taxon>Bacteroidota</taxon>
        <taxon>Flavobacteriia</taxon>
        <taxon>Flavobacteriales</taxon>
        <taxon>Flavobacteriaceae</taxon>
        <taxon>Flavobacterium</taxon>
    </lineage>
</organism>
<evidence type="ECO:0000313" key="2">
    <source>
        <dbReference type="EMBL" id="PZX95323.1"/>
    </source>
</evidence>